<dbReference type="GO" id="GO:0043335">
    <property type="term" value="P:protein unfolding"/>
    <property type="evidence" value="ECO:0007669"/>
    <property type="project" value="TreeGrafter"/>
</dbReference>
<comment type="subcellular location">
    <subcellularLocation>
        <location evidence="13">Cytoplasm</location>
    </subcellularLocation>
    <text evidence="13">About half TF is bound to the ribosome near the polypeptide exit tunnel while the other half is free in the cytoplasm.</text>
</comment>
<evidence type="ECO:0000256" key="9">
    <source>
        <dbReference type="ARBA" id="ARBA00023235"/>
    </source>
</evidence>
<evidence type="ECO:0000256" key="15">
    <source>
        <dbReference type="RuleBase" id="RU003914"/>
    </source>
</evidence>
<dbReference type="InterPro" id="IPR027304">
    <property type="entry name" value="Trigger_fact/SurA_dom_sf"/>
</dbReference>
<evidence type="ECO:0000256" key="11">
    <source>
        <dbReference type="ARBA" id="ARBA00024849"/>
    </source>
</evidence>
<dbReference type="Proteomes" id="UP000283829">
    <property type="component" value="Unassembled WGS sequence"/>
</dbReference>
<dbReference type="Gene3D" id="3.30.70.1050">
    <property type="entry name" value="Trigger factor ribosome-binding domain"/>
    <property type="match status" value="1"/>
</dbReference>
<gene>
    <name evidence="13" type="primary">tig</name>
    <name evidence="17" type="ORF">CIJ84_00480</name>
    <name evidence="18" type="ORF">COI09_01755</name>
</gene>
<dbReference type="InterPro" id="IPR001179">
    <property type="entry name" value="PPIase_FKBP_dom"/>
</dbReference>
<keyword evidence="7 13" id="KW-0697">Rotamase</keyword>
<evidence type="ECO:0000256" key="1">
    <source>
        <dbReference type="ARBA" id="ARBA00000971"/>
    </source>
</evidence>
<dbReference type="InterPro" id="IPR005215">
    <property type="entry name" value="Trig_fac"/>
</dbReference>
<feature type="domain" description="PPIase FKBP-type" evidence="16">
    <location>
        <begin position="163"/>
        <end position="251"/>
    </location>
</feature>
<evidence type="ECO:0000256" key="3">
    <source>
        <dbReference type="ARBA" id="ARBA00013194"/>
    </source>
</evidence>
<evidence type="ECO:0000256" key="8">
    <source>
        <dbReference type="ARBA" id="ARBA00023186"/>
    </source>
</evidence>
<evidence type="ECO:0000313" key="17">
    <source>
        <dbReference type="EMBL" id="RGB19041.1"/>
    </source>
</evidence>
<dbReference type="FunFam" id="3.10.50.40:FF:000001">
    <property type="entry name" value="Trigger factor"/>
    <property type="match status" value="1"/>
</dbReference>
<evidence type="ECO:0000313" key="19">
    <source>
        <dbReference type="Proteomes" id="UP000260504"/>
    </source>
</evidence>
<dbReference type="InterPro" id="IPR046357">
    <property type="entry name" value="PPIase_dom_sf"/>
</dbReference>
<dbReference type="SUPFAM" id="SSF109998">
    <property type="entry name" value="Triger factor/SurA peptide-binding domain-like"/>
    <property type="match status" value="1"/>
</dbReference>
<proteinExistence type="inferred from homology"/>
<dbReference type="PIRSF" id="PIRSF003095">
    <property type="entry name" value="Trigger_factor"/>
    <property type="match status" value="1"/>
</dbReference>
<dbReference type="EMBL" id="NVYQ01000008">
    <property type="protein sequence ID" value="RGB19041.1"/>
    <property type="molecule type" value="Genomic_DNA"/>
</dbReference>
<comment type="domain">
    <text evidence="13">Consists of 3 domains; the N-terminus binds the ribosome, the middle domain has PPIase activity, while the C-terminus has intrinsic chaperone activity on its own.</text>
</comment>
<keyword evidence="5 13" id="KW-0963">Cytoplasm</keyword>
<keyword evidence="8 13" id="KW-0143">Chaperone</keyword>
<evidence type="ECO:0000256" key="7">
    <source>
        <dbReference type="ARBA" id="ARBA00023110"/>
    </source>
</evidence>
<comment type="function">
    <text evidence="11 13">Involved in protein export. Acts as a chaperone by maintaining the newly synthesized protein in an open conformation. Functions as a peptidyl-prolyl cis-trans isomerase.</text>
</comment>
<dbReference type="GO" id="GO:0005737">
    <property type="term" value="C:cytoplasm"/>
    <property type="evidence" value="ECO:0007669"/>
    <property type="project" value="UniProtKB-SubCell"/>
</dbReference>
<dbReference type="Gene3D" id="3.10.50.40">
    <property type="match status" value="1"/>
</dbReference>
<reference evidence="17 19" key="1">
    <citation type="submission" date="2017-08" db="EMBL/GenBank/DDBJ databases">
        <title>Meningococcal Conjunctivitis and Endemic Carriage at a Military Recruit Training Center.</title>
        <authorList>
            <person name="Bobb A.J."/>
            <person name="Galac M.R."/>
            <person name="Snesrud E."/>
            <person name="Clagett C.D."/>
        </authorList>
    </citation>
    <scope>NUCLEOTIDE SEQUENCE [LARGE SCALE GENOMIC DNA]</scope>
    <source>
        <strain evidence="17 19">MRSN431200</strain>
    </source>
</reference>
<dbReference type="InterPro" id="IPR037041">
    <property type="entry name" value="Trigger_fac_C_sf"/>
</dbReference>
<evidence type="ECO:0000256" key="12">
    <source>
        <dbReference type="ARBA" id="ARBA00029986"/>
    </source>
</evidence>
<evidence type="ECO:0000313" key="20">
    <source>
        <dbReference type="Proteomes" id="UP000283829"/>
    </source>
</evidence>
<dbReference type="GO" id="GO:0015031">
    <property type="term" value="P:protein transport"/>
    <property type="evidence" value="ECO:0007669"/>
    <property type="project" value="UniProtKB-UniRule"/>
</dbReference>
<dbReference type="SUPFAM" id="SSF54534">
    <property type="entry name" value="FKBP-like"/>
    <property type="match status" value="1"/>
</dbReference>
<comment type="caution">
    <text evidence="18">The sequence shown here is derived from an EMBL/GenBank/DDBJ whole genome shotgun (WGS) entry which is preliminary data.</text>
</comment>
<keyword evidence="10 13" id="KW-0131">Cell cycle</keyword>
<dbReference type="PANTHER" id="PTHR30560">
    <property type="entry name" value="TRIGGER FACTOR CHAPERONE AND PEPTIDYL-PROLYL CIS/TRANS ISOMERASE"/>
    <property type="match status" value="1"/>
</dbReference>
<dbReference type="PANTHER" id="PTHR30560:SF3">
    <property type="entry name" value="TRIGGER FACTOR-LIKE PROTEIN TIG, CHLOROPLASTIC"/>
    <property type="match status" value="1"/>
</dbReference>
<dbReference type="HAMAP" id="MF_00303">
    <property type="entry name" value="Trigger_factor_Tig"/>
    <property type="match status" value="1"/>
</dbReference>
<dbReference type="InterPro" id="IPR036611">
    <property type="entry name" value="Trigger_fac_ribosome-bd_sf"/>
</dbReference>
<evidence type="ECO:0000313" key="18">
    <source>
        <dbReference type="EMBL" id="RQJ68589.1"/>
    </source>
</evidence>
<dbReference type="NCBIfam" id="TIGR00115">
    <property type="entry name" value="tig"/>
    <property type="match status" value="1"/>
</dbReference>
<reference evidence="18 20" key="2">
    <citation type="submission" date="2017-09" db="EMBL/GenBank/DDBJ databases">
        <title>Phenotypic and genotypic characterization of Colombian isolates of Neisseria meningitidis recovered from invasive disease.</title>
        <authorList>
            <person name="Duarte C."/>
            <person name="Gabastou J.M."/>
            <person name="Moreno J."/>
        </authorList>
    </citation>
    <scope>NUCLEOTIDE SEQUENCE [LARGE SCALE GENOMIC DNA]</scope>
    <source>
        <strain evidence="18 20">INS-Nm1124</strain>
    </source>
</reference>
<dbReference type="SUPFAM" id="SSF102735">
    <property type="entry name" value="Trigger factor ribosome-binding domain"/>
    <property type="match status" value="1"/>
</dbReference>
<dbReference type="GO" id="GO:0043022">
    <property type="term" value="F:ribosome binding"/>
    <property type="evidence" value="ECO:0007669"/>
    <property type="project" value="TreeGrafter"/>
</dbReference>
<dbReference type="Pfam" id="PF00254">
    <property type="entry name" value="FKBP_C"/>
    <property type="match status" value="1"/>
</dbReference>
<protein>
    <recommendedName>
        <fullName evidence="4 13">Trigger factor</fullName>
        <shortName evidence="13">TF</shortName>
        <ecNumber evidence="3 13">5.2.1.8</ecNumber>
    </recommendedName>
    <alternativeName>
        <fullName evidence="12 13">PPIase</fullName>
    </alternativeName>
</protein>
<dbReference type="Proteomes" id="UP000260504">
    <property type="component" value="Unassembled WGS sequence"/>
</dbReference>
<keyword evidence="6 13" id="KW-0132">Cell division</keyword>
<evidence type="ECO:0000259" key="16">
    <source>
        <dbReference type="PROSITE" id="PS50059"/>
    </source>
</evidence>
<dbReference type="PROSITE" id="PS50059">
    <property type="entry name" value="FKBP_PPIASE"/>
    <property type="match status" value="1"/>
</dbReference>
<dbReference type="EMBL" id="NWXB01000002">
    <property type="protein sequence ID" value="RQJ68589.1"/>
    <property type="molecule type" value="Genomic_DNA"/>
</dbReference>
<dbReference type="GO" id="GO:0051083">
    <property type="term" value="P:'de novo' cotranslational protein folding"/>
    <property type="evidence" value="ECO:0007669"/>
    <property type="project" value="TreeGrafter"/>
</dbReference>
<name>A0A425AS96_NEIME</name>
<evidence type="ECO:0000256" key="10">
    <source>
        <dbReference type="ARBA" id="ARBA00023306"/>
    </source>
</evidence>
<dbReference type="InterPro" id="IPR008881">
    <property type="entry name" value="Trigger_fac_ribosome-bd_bac"/>
</dbReference>
<keyword evidence="9 13" id="KW-0413">Isomerase</keyword>
<evidence type="ECO:0000256" key="5">
    <source>
        <dbReference type="ARBA" id="ARBA00022490"/>
    </source>
</evidence>
<dbReference type="FunFam" id="3.30.70.1050:FF:000007">
    <property type="entry name" value="Trigger factor"/>
    <property type="match status" value="1"/>
</dbReference>
<dbReference type="EC" id="5.2.1.8" evidence="3 13"/>
<organism evidence="18 20">
    <name type="scientific">Neisseria meningitidis</name>
    <dbReference type="NCBI Taxonomy" id="487"/>
    <lineage>
        <taxon>Bacteria</taxon>
        <taxon>Pseudomonadati</taxon>
        <taxon>Pseudomonadota</taxon>
        <taxon>Betaproteobacteria</taxon>
        <taxon>Neisseriales</taxon>
        <taxon>Neisseriaceae</taxon>
        <taxon>Neisseria</taxon>
    </lineage>
</organism>
<dbReference type="Pfam" id="PF05697">
    <property type="entry name" value="Trigger_N"/>
    <property type="match status" value="1"/>
</dbReference>
<comment type="similarity">
    <text evidence="2 13 15">Belongs to the FKBP-type PPIase family. Tig subfamily.</text>
</comment>
<evidence type="ECO:0000256" key="13">
    <source>
        <dbReference type="HAMAP-Rule" id="MF_00303"/>
    </source>
</evidence>
<dbReference type="Pfam" id="PF05698">
    <property type="entry name" value="Trigger_C"/>
    <property type="match status" value="1"/>
</dbReference>
<evidence type="ECO:0000256" key="4">
    <source>
        <dbReference type="ARBA" id="ARBA00016902"/>
    </source>
</evidence>
<dbReference type="GO" id="GO:0044183">
    <property type="term" value="F:protein folding chaperone"/>
    <property type="evidence" value="ECO:0007669"/>
    <property type="project" value="TreeGrafter"/>
</dbReference>
<comment type="catalytic activity">
    <reaction evidence="1 13 14">
        <text>[protein]-peptidylproline (omega=180) = [protein]-peptidylproline (omega=0)</text>
        <dbReference type="Rhea" id="RHEA:16237"/>
        <dbReference type="Rhea" id="RHEA-COMP:10747"/>
        <dbReference type="Rhea" id="RHEA-COMP:10748"/>
        <dbReference type="ChEBI" id="CHEBI:83833"/>
        <dbReference type="ChEBI" id="CHEBI:83834"/>
        <dbReference type="EC" id="5.2.1.8"/>
    </reaction>
</comment>
<dbReference type="GO" id="GO:0051301">
    <property type="term" value="P:cell division"/>
    <property type="evidence" value="ECO:0007669"/>
    <property type="project" value="UniProtKB-KW"/>
</dbReference>
<accession>A0A425AS96</accession>
<dbReference type="AlphaFoldDB" id="A0A425AS96"/>
<evidence type="ECO:0000256" key="2">
    <source>
        <dbReference type="ARBA" id="ARBA00005464"/>
    </source>
</evidence>
<dbReference type="Gene3D" id="1.10.3120.10">
    <property type="entry name" value="Trigger factor, C-terminal domain"/>
    <property type="match status" value="1"/>
</dbReference>
<dbReference type="InterPro" id="IPR008880">
    <property type="entry name" value="Trigger_fac_C"/>
</dbReference>
<evidence type="ECO:0000256" key="14">
    <source>
        <dbReference type="PROSITE-ProRule" id="PRU00277"/>
    </source>
</evidence>
<sequence length="437" mass="48353">MMSVTVETLENLERKVVLSLPWSEINAETDKKLKQTQRRAKIDGFRPGKAPLKMIAQMYGASAQNDVINELVQRRFYDVAVAQELKVAGFPRFEGVEEQDDKESFKVAAIFEVFPEVVIGDLSAQEVEKVTASVGDAEVDQTVEILRKQRTRFNHVEREARNGDRVIIDFEGKIDGEPFAGGASKNYAFVLGASQMLPEFEAGVVGMKAGESKDVTVNFPEDYHGKDVAGKTAVFTITLNNVSEATLPEVDADFAKALGIADGDVAKMREEVQKNVSREVERRVNEQTKESVMNALLKAVELKAPVALVNEEAARLANEMKQNFVNQGMADAANLDLPLDMFKEQAERRVSLGLILAKLVDENKLEPTEEQIKAVVANFAESYEDPQEVIDWYYAEPSRLQAPTSLAIESNVVDFVLGKAKVNEKALSFDEVMGAQA</sequence>
<dbReference type="GO" id="GO:0003755">
    <property type="term" value="F:peptidyl-prolyl cis-trans isomerase activity"/>
    <property type="evidence" value="ECO:0007669"/>
    <property type="project" value="UniProtKB-UniRule"/>
</dbReference>
<evidence type="ECO:0000256" key="6">
    <source>
        <dbReference type="ARBA" id="ARBA00022618"/>
    </source>
</evidence>